<evidence type="ECO:0000256" key="4">
    <source>
        <dbReference type="ARBA" id="ARBA00023180"/>
    </source>
</evidence>
<organism evidence="9 10">
    <name type="scientific">Tegillarca granosa</name>
    <name type="common">Malaysian cockle</name>
    <name type="synonym">Anadara granosa</name>
    <dbReference type="NCBI Taxonomy" id="220873"/>
    <lineage>
        <taxon>Eukaryota</taxon>
        <taxon>Metazoa</taxon>
        <taxon>Spiralia</taxon>
        <taxon>Lophotrochozoa</taxon>
        <taxon>Mollusca</taxon>
        <taxon>Bivalvia</taxon>
        <taxon>Autobranchia</taxon>
        <taxon>Pteriomorphia</taxon>
        <taxon>Arcoida</taxon>
        <taxon>Arcoidea</taxon>
        <taxon>Arcidae</taxon>
        <taxon>Tegillarca</taxon>
    </lineage>
</organism>
<dbReference type="Proteomes" id="UP001217089">
    <property type="component" value="Unassembled WGS sequence"/>
</dbReference>
<feature type="domain" description="Ig-like" evidence="7">
    <location>
        <begin position="28"/>
        <end position="102"/>
    </location>
</feature>
<dbReference type="SUPFAM" id="SSF49265">
    <property type="entry name" value="Fibronectin type III"/>
    <property type="match status" value="1"/>
</dbReference>
<evidence type="ECO:0000259" key="8">
    <source>
        <dbReference type="PROSITE" id="PS50853"/>
    </source>
</evidence>
<dbReference type="CDD" id="cd00096">
    <property type="entry name" value="Ig"/>
    <property type="match status" value="1"/>
</dbReference>
<dbReference type="Pfam" id="PF13927">
    <property type="entry name" value="Ig_3"/>
    <property type="match status" value="1"/>
</dbReference>
<feature type="domain" description="Ig-like" evidence="7">
    <location>
        <begin position="245"/>
        <end position="340"/>
    </location>
</feature>
<evidence type="ECO:0000313" key="9">
    <source>
        <dbReference type="EMBL" id="KAJ8316439.1"/>
    </source>
</evidence>
<sequence>MSMCNLYQFCIVLIFVSHTVTGVPTSRPSLTGYDGSPRFPGNTITLTCKVDGGTPLATLSWTCKGLLVQGTNANTATSAIRTYIVTIDTSYNGQQCQCSASHLQWTEDIIAKIPAFIVQYPPTSNPVLSGYDGSVRYKDPPSTPNLNPSTSTPFPWIEAGQGTLDCKSQPGNPPTITYQWIRQNVVIQGQTGESLIITSLTRNDNRKSYKCKVSNDYTVHKNEDLISQPIQLYVEYRPVISIDPPSVHAVISPSFTQEGEGVKMTCLARGVPDHYTYNGWTQVYRNTVIRSSNDFLSLSKNRQNISLPIVTYQDIGIYKCSATNGILDENGNIDKEAIFNSSTKFYAEINRNLVVNIPFVCNPQAATVHNISLTKKNVDQKGMNGIAIDLKRRSVDIKFYEKVIDVNGQEVVITFNSVNSNLQGTYTVGVRNLQEAQVSTFAFQVLLTGPPDHPKNFKLLSSSTDSVVVTWLAGSNNGHQQTFVLSYQQTSKIETLKTKNITGIGGKELYVASIDNLLPETQYSFWIYASNIKGNTMQYIDSANVIGIKTKTLKFCKSNSDDNKNILIGIVIGIIVGVIAQGMKCGTSASQQEMQYEETSTGNNHEDLSNQQQYEDLCNRQDSDAYQELHLKGAEAIQMSSVFENTVVNSVKFLERTEINQR</sequence>
<evidence type="ECO:0000256" key="1">
    <source>
        <dbReference type="ARBA" id="ARBA00004479"/>
    </source>
</evidence>
<dbReference type="SUPFAM" id="SSF48726">
    <property type="entry name" value="Immunoglobulin"/>
    <property type="match status" value="3"/>
</dbReference>
<dbReference type="InterPro" id="IPR003599">
    <property type="entry name" value="Ig_sub"/>
</dbReference>
<comment type="caution">
    <text evidence="9">The sequence shown here is derived from an EMBL/GenBank/DDBJ whole genome shotgun (WGS) entry which is preliminary data.</text>
</comment>
<dbReference type="SMART" id="SM00060">
    <property type="entry name" value="FN3"/>
    <property type="match status" value="1"/>
</dbReference>
<evidence type="ECO:0000256" key="6">
    <source>
        <dbReference type="SAM" id="SignalP"/>
    </source>
</evidence>
<dbReference type="InterPro" id="IPR036179">
    <property type="entry name" value="Ig-like_dom_sf"/>
</dbReference>
<dbReference type="PROSITE" id="PS50853">
    <property type="entry name" value="FN3"/>
    <property type="match status" value="1"/>
</dbReference>
<proteinExistence type="predicted"/>
<dbReference type="InterPro" id="IPR036116">
    <property type="entry name" value="FN3_sf"/>
</dbReference>
<keyword evidence="5" id="KW-0393">Immunoglobulin domain</keyword>
<dbReference type="Pfam" id="PF13895">
    <property type="entry name" value="Ig_2"/>
    <property type="match status" value="1"/>
</dbReference>
<name>A0ABQ9FGN0_TEGGR</name>
<dbReference type="InterPro" id="IPR051275">
    <property type="entry name" value="Cell_adhesion_signaling"/>
</dbReference>
<dbReference type="InterPro" id="IPR007110">
    <property type="entry name" value="Ig-like_dom"/>
</dbReference>
<feature type="domain" description="Ig-like" evidence="7">
    <location>
        <begin position="144"/>
        <end position="227"/>
    </location>
</feature>
<dbReference type="EMBL" id="JARBDR010000328">
    <property type="protein sequence ID" value="KAJ8316439.1"/>
    <property type="molecule type" value="Genomic_DNA"/>
</dbReference>
<dbReference type="PANTHER" id="PTHR11640:SF31">
    <property type="entry name" value="IRREGULAR CHIASM C-ROUGHEST PROTEIN-RELATED"/>
    <property type="match status" value="1"/>
</dbReference>
<reference evidence="9 10" key="1">
    <citation type="submission" date="2022-12" db="EMBL/GenBank/DDBJ databases">
        <title>Chromosome-level genome of Tegillarca granosa.</title>
        <authorList>
            <person name="Kim J."/>
        </authorList>
    </citation>
    <scope>NUCLEOTIDE SEQUENCE [LARGE SCALE GENOMIC DNA]</scope>
    <source>
        <strain evidence="9">Teg-2019</strain>
        <tissue evidence="9">Adductor muscle</tissue>
    </source>
</reference>
<feature type="chain" id="PRO_5046104660" evidence="6">
    <location>
        <begin position="23"/>
        <end position="662"/>
    </location>
</feature>
<keyword evidence="10" id="KW-1185">Reference proteome</keyword>
<evidence type="ECO:0000259" key="7">
    <source>
        <dbReference type="PROSITE" id="PS50835"/>
    </source>
</evidence>
<evidence type="ECO:0000256" key="5">
    <source>
        <dbReference type="ARBA" id="ARBA00023319"/>
    </source>
</evidence>
<dbReference type="SMART" id="SM00409">
    <property type="entry name" value="IG"/>
    <property type="match status" value="2"/>
</dbReference>
<evidence type="ECO:0000256" key="3">
    <source>
        <dbReference type="ARBA" id="ARBA00023157"/>
    </source>
</evidence>
<keyword evidence="2" id="KW-0472">Membrane</keyword>
<feature type="domain" description="Fibronectin type-III" evidence="8">
    <location>
        <begin position="453"/>
        <end position="553"/>
    </location>
</feature>
<comment type="subcellular location">
    <subcellularLocation>
        <location evidence="1">Membrane</location>
        <topology evidence="1">Single-pass type I membrane protein</topology>
    </subcellularLocation>
</comment>
<gene>
    <name evidence="9" type="ORF">KUTeg_006453</name>
</gene>
<evidence type="ECO:0000313" key="10">
    <source>
        <dbReference type="Proteomes" id="UP001217089"/>
    </source>
</evidence>
<dbReference type="PANTHER" id="PTHR11640">
    <property type="entry name" value="NEPHRIN"/>
    <property type="match status" value="1"/>
</dbReference>
<keyword evidence="6" id="KW-0732">Signal</keyword>
<evidence type="ECO:0000256" key="2">
    <source>
        <dbReference type="ARBA" id="ARBA00023136"/>
    </source>
</evidence>
<dbReference type="PROSITE" id="PS50835">
    <property type="entry name" value="IG_LIKE"/>
    <property type="match status" value="3"/>
</dbReference>
<accession>A0ABQ9FGN0</accession>
<dbReference type="InterPro" id="IPR013783">
    <property type="entry name" value="Ig-like_fold"/>
</dbReference>
<dbReference type="CDD" id="cd00063">
    <property type="entry name" value="FN3"/>
    <property type="match status" value="1"/>
</dbReference>
<dbReference type="Pfam" id="PF00041">
    <property type="entry name" value="fn3"/>
    <property type="match status" value="1"/>
</dbReference>
<feature type="signal peptide" evidence="6">
    <location>
        <begin position="1"/>
        <end position="22"/>
    </location>
</feature>
<dbReference type="InterPro" id="IPR003961">
    <property type="entry name" value="FN3_dom"/>
</dbReference>
<keyword evidence="3" id="KW-1015">Disulfide bond</keyword>
<protein>
    <submittedName>
        <fullName evidence="9">Uncharacterized protein</fullName>
    </submittedName>
</protein>
<keyword evidence="4" id="KW-0325">Glycoprotein</keyword>
<dbReference type="Gene3D" id="2.60.40.10">
    <property type="entry name" value="Immunoglobulins"/>
    <property type="match status" value="4"/>
</dbReference>